<dbReference type="Pfam" id="PF00593">
    <property type="entry name" value="TonB_dep_Rec_b-barrel"/>
    <property type="match status" value="1"/>
</dbReference>
<keyword evidence="4" id="KW-0410">Iron transport</keyword>
<keyword evidence="13" id="KW-0732">Signal</keyword>
<evidence type="ECO:0000259" key="15">
    <source>
        <dbReference type="Pfam" id="PF07715"/>
    </source>
</evidence>
<comment type="similarity">
    <text evidence="11 12">Belongs to the TonB-dependent receptor family.</text>
</comment>
<evidence type="ECO:0000256" key="1">
    <source>
        <dbReference type="ARBA" id="ARBA00004571"/>
    </source>
</evidence>
<dbReference type="InterPro" id="IPR036942">
    <property type="entry name" value="Beta-barrel_TonB_sf"/>
</dbReference>
<proteinExistence type="inferred from homology"/>
<keyword evidence="9 11" id="KW-0472">Membrane</keyword>
<sequence>MKQCSILRTMLMSATTIGTVGSLSAYAEQATTLAAANVAAEAEADLTQDVIIVTGTRRALSIQDVPINITALSGEDIAKERIDDIRDLAAFTPGLAVLDTGPRSSGSIILRGLGADDTGSFGSNADNALATYLGEVPLYLDFKLIDIERVETLLGPQGTLYGLGTLAGAIRYIPERPNAESIEGYAHFRTAYTEHSDDLSFVGDGAINIPIIEDKLAFRTTLGIYDEAGFIDYTRLLKEPGVSLPQQFGADYSLGSAEFIEENTRVDQDVNYEKTITSRNQLGFYPTEWLDLNLTYAYQKTETGGRQAVGDPIFGLGDYDAPWRYLEPSERESQLFALEANVEVGSFAKMVATIARTEATVDSSADVTDLLLDLDYDYELFPAFSGYTDSDQEREQLNAEVRFVSDHGGPISWVIGGFYNELKLDSTYFEILPGYPEWAGFERPDEIEYASFVDSTTEEVAAFGEATYQITDKFQITAGARYFEYTAEVEGGQALPFFQDYPEINFRSRAGDTSDDGVVWKFNSSYNITDDVMVYGTYSKGYRIGGVNRVAPCVLPLPAGQNLCALPDELSYGPDETINKELGIRTTTFDGKLIFNMAVFQIDWEGIQLAGQTVNGAIGITVNGAEALSEGFEMSFKAEPIDHLVFTGSFGYTDATLTADVPGLLQDRPNGKVDVLAGDRLPGSPKESGALGVSYMVPLESGADISMRWTAAYTGDVLTRVGARAFGETLPAYTTHNAAITYDKDAWSFSLFASNLFDEYAITSVGNDLSRTFINDDVASRYYARNVLTPRRIGLETKYRF</sequence>
<feature type="domain" description="TonB-dependent receptor plug" evidence="15">
    <location>
        <begin position="62"/>
        <end position="169"/>
    </location>
</feature>
<dbReference type="InterPro" id="IPR039426">
    <property type="entry name" value="TonB-dep_rcpt-like"/>
</dbReference>
<dbReference type="OrthoDB" id="7313036at2"/>
<comment type="subcellular location">
    <subcellularLocation>
        <location evidence="1 11">Cell outer membrane</location>
        <topology evidence="1 11">Multi-pass membrane protein</topology>
    </subcellularLocation>
</comment>
<evidence type="ECO:0000256" key="9">
    <source>
        <dbReference type="ARBA" id="ARBA00023136"/>
    </source>
</evidence>
<dbReference type="eggNOG" id="COG4773">
    <property type="taxonomic scope" value="Bacteria"/>
</dbReference>
<dbReference type="PANTHER" id="PTHR32552">
    <property type="entry name" value="FERRICHROME IRON RECEPTOR-RELATED"/>
    <property type="match status" value="1"/>
</dbReference>
<dbReference type="AlphaFoldDB" id="C6XQ88"/>
<keyword evidence="6" id="KW-0408">Iron</keyword>
<evidence type="ECO:0000256" key="2">
    <source>
        <dbReference type="ARBA" id="ARBA00022448"/>
    </source>
</evidence>
<dbReference type="STRING" id="582402.Hbal_2714"/>
<evidence type="ECO:0000256" key="10">
    <source>
        <dbReference type="ARBA" id="ARBA00023237"/>
    </source>
</evidence>
<keyword evidence="17" id="KW-1185">Reference proteome</keyword>
<keyword evidence="2 11" id="KW-0813">Transport</keyword>
<dbReference type="PANTHER" id="PTHR32552:SF81">
    <property type="entry name" value="TONB-DEPENDENT OUTER MEMBRANE RECEPTOR"/>
    <property type="match status" value="1"/>
</dbReference>
<keyword evidence="8 12" id="KW-0798">TonB box</keyword>
<evidence type="ECO:0000256" key="11">
    <source>
        <dbReference type="PROSITE-ProRule" id="PRU01360"/>
    </source>
</evidence>
<evidence type="ECO:0000313" key="17">
    <source>
        <dbReference type="Proteomes" id="UP000002745"/>
    </source>
</evidence>
<keyword evidence="5 11" id="KW-0812">Transmembrane</keyword>
<evidence type="ECO:0000256" key="6">
    <source>
        <dbReference type="ARBA" id="ARBA00023004"/>
    </source>
</evidence>
<organism evidence="16 17">
    <name type="scientific">Hirschia baltica (strain ATCC 49814 / DSM 5838 / IFAM 1418)</name>
    <dbReference type="NCBI Taxonomy" id="582402"/>
    <lineage>
        <taxon>Bacteria</taxon>
        <taxon>Pseudomonadati</taxon>
        <taxon>Pseudomonadota</taxon>
        <taxon>Alphaproteobacteria</taxon>
        <taxon>Hyphomonadales</taxon>
        <taxon>Hyphomonadaceae</taxon>
        <taxon>Hirschia</taxon>
    </lineage>
</organism>
<evidence type="ECO:0000256" key="3">
    <source>
        <dbReference type="ARBA" id="ARBA00022452"/>
    </source>
</evidence>
<name>C6XQ88_HIRBI</name>
<dbReference type="Gene3D" id="2.40.170.20">
    <property type="entry name" value="TonB-dependent receptor, beta-barrel domain"/>
    <property type="match status" value="1"/>
</dbReference>
<evidence type="ECO:0000256" key="5">
    <source>
        <dbReference type="ARBA" id="ARBA00022692"/>
    </source>
</evidence>
<dbReference type="InterPro" id="IPR000531">
    <property type="entry name" value="Beta-barrel_TonB"/>
</dbReference>
<dbReference type="Pfam" id="PF07715">
    <property type="entry name" value="Plug"/>
    <property type="match status" value="1"/>
</dbReference>
<accession>C6XQ88</accession>
<feature type="chain" id="PRO_5002971608" evidence="13">
    <location>
        <begin position="28"/>
        <end position="801"/>
    </location>
</feature>
<dbReference type="PROSITE" id="PS52016">
    <property type="entry name" value="TONB_DEPENDENT_REC_3"/>
    <property type="match status" value="1"/>
</dbReference>
<keyword evidence="3 11" id="KW-1134">Transmembrane beta strand</keyword>
<evidence type="ECO:0000259" key="14">
    <source>
        <dbReference type="Pfam" id="PF00593"/>
    </source>
</evidence>
<reference evidence="17" key="1">
    <citation type="journal article" date="2011" name="J. Bacteriol.">
        <title>Genome sequences of eight morphologically diverse alphaproteobacteria.</title>
        <authorList>
            <consortium name="US DOE Joint Genome Institute"/>
            <person name="Brown P.J."/>
            <person name="Kysela D.T."/>
            <person name="Buechlein A."/>
            <person name="Hemmerich C."/>
            <person name="Brun Y.V."/>
        </authorList>
    </citation>
    <scope>NUCLEOTIDE SEQUENCE [LARGE SCALE GENOMIC DNA]</scope>
    <source>
        <strain evidence="17">ATCC 49814 / DSM 5838 / IFAM 1418</strain>
    </source>
</reference>
<keyword evidence="7" id="KW-0406">Ion transport</keyword>
<evidence type="ECO:0000256" key="13">
    <source>
        <dbReference type="SAM" id="SignalP"/>
    </source>
</evidence>
<dbReference type="Proteomes" id="UP000002745">
    <property type="component" value="Chromosome"/>
</dbReference>
<feature type="signal peptide" evidence="13">
    <location>
        <begin position="1"/>
        <end position="27"/>
    </location>
</feature>
<keyword evidence="16" id="KW-0675">Receptor</keyword>
<evidence type="ECO:0000256" key="7">
    <source>
        <dbReference type="ARBA" id="ARBA00023065"/>
    </source>
</evidence>
<dbReference type="EMBL" id="CP001678">
    <property type="protein sequence ID" value="ACT60387.1"/>
    <property type="molecule type" value="Genomic_DNA"/>
</dbReference>
<dbReference type="GO" id="GO:0009279">
    <property type="term" value="C:cell outer membrane"/>
    <property type="evidence" value="ECO:0007669"/>
    <property type="project" value="UniProtKB-SubCell"/>
</dbReference>
<dbReference type="HOGENOM" id="CLU_008287_15_1_5"/>
<evidence type="ECO:0000256" key="4">
    <source>
        <dbReference type="ARBA" id="ARBA00022496"/>
    </source>
</evidence>
<dbReference type="KEGG" id="hba:Hbal_2714"/>
<keyword evidence="10 11" id="KW-0998">Cell outer membrane</keyword>
<dbReference type="RefSeq" id="WP_015828537.1">
    <property type="nucleotide sequence ID" value="NC_012982.1"/>
</dbReference>
<evidence type="ECO:0000256" key="12">
    <source>
        <dbReference type="RuleBase" id="RU003357"/>
    </source>
</evidence>
<gene>
    <name evidence="16" type="ordered locus">Hbal_2714</name>
</gene>
<dbReference type="GO" id="GO:0006826">
    <property type="term" value="P:iron ion transport"/>
    <property type="evidence" value="ECO:0007669"/>
    <property type="project" value="UniProtKB-KW"/>
</dbReference>
<evidence type="ECO:0000256" key="8">
    <source>
        <dbReference type="ARBA" id="ARBA00023077"/>
    </source>
</evidence>
<protein>
    <submittedName>
        <fullName evidence="16">TonB-dependent receptor</fullName>
    </submittedName>
</protein>
<feature type="domain" description="TonB-dependent receptor-like beta-barrel" evidence="14">
    <location>
        <begin position="330"/>
        <end position="756"/>
    </location>
</feature>
<dbReference type="InterPro" id="IPR012910">
    <property type="entry name" value="Plug_dom"/>
</dbReference>
<evidence type="ECO:0000313" key="16">
    <source>
        <dbReference type="EMBL" id="ACT60387.1"/>
    </source>
</evidence>
<dbReference type="SUPFAM" id="SSF56935">
    <property type="entry name" value="Porins"/>
    <property type="match status" value="1"/>
</dbReference>